<dbReference type="InterPro" id="IPR002885">
    <property type="entry name" value="PPR_rpt"/>
</dbReference>
<dbReference type="PANTHER" id="PTHR24015:SF2027">
    <property type="entry name" value="PENTACOTRIPEPTIDE-REPEAT REGION OF PRORP DOMAIN-CONTAINING PROTEIN"/>
    <property type="match status" value="1"/>
</dbReference>
<dbReference type="GO" id="GO:0003723">
    <property type="term" value="F:RNA binding"/>
    <property type="evidence" value="ECO:0000318"/>
    <property type="project" value="GO_Central"/>
</dbReference>
<evidence type="ECO:0000313" key="3">
    <source>
        <dbReference type="EMBL" id="ERN00864.1"/>
    </source>
</evidence>
<dbReference type="Gramene" id="ERN00864">
    <property type="protein sequence ID" value="ERN00864"/>
    <property type="gene ID" value="AMTR_s00103p00113040"/>
</dbReference>
<sequence>MFDKMPQRATLSWNAMISAYTHQNMPREALSLYMSMLSHQTPPDTYTFASLFRAIAGLTCLTMARTAHAHLLVLGSKPNIYVESSLVDMYAKCGSIANSRKIFDSMVQRDVIAWTAMIVGCTQSGLDSEALVLFSEMVGSCAQAPNGFTLASVLIACGNAYALFMGTQAHAFAVKAGLDQGVTTRTSLVAMYAKLGLIQESHRAFEGFLEANVVSWTAMIAGLVQNEHHDLALWVFQDMLLTTLRPNEFTLSTILRACACTALLRAGCQVHSLSVRLGFESKSYTGVALVDMYAKCGCVVEARVLFDGLAFRDVVLMNAMITGYGHNGQAREALQLFKEMGAFGLRPNSTTFVGLLSSCSNAGLLDEGESKFSIIYCQIPSGKNISESPFY</sequence>
<dbReference type="PANTHER" id="PTHR24015">
    <property type="entry name" value="OS07G0578800 PROTEIN-RELATED"/>
    <property type="match status" value="1"/>
</dbReference>
<dbReference type="PROSITE" id="PS51375">
    <property type="entry name" value="PPR"/>
    <property type="match status" value="4"/>
</dbReference>
<feature type="repeat" description="PPR" evidence="2">
    <location>
        <begin position="313"/>
        <end position="347"/>
    </location>
</feature>
<dbReference type="FunFam" id="1.25.40.10:FF:000031">
    <property type="entry name" value="Pentatricopeptide repeat-containing protein mitochondrial"/>
    <property type="match status" value="1"/>
</dbReference>
<dbReference type="InterPro" id="IPR011990">
    <property type="entry name" value="TPR-like_helical_dom_sf"/>
</dbReference>
<accession>W1NZR6</accession>
<evidence type="ECO:0000256" key="1">
    <source>
        <dbReference type="ARBA" id="ARBA00022737"/>
    </source>
</evidence>
<keyword evidence="4" id="KW-1185">Reference proteome</keyword>
<evidence type="ECO:0008006" key="5">
    <source>
        <dbReference type="Google" id="ProtNLM"/>
    </source>
</evidence>
<dbReference type="GO" id="GO:0009451">
    <property type="term" value="P:RNA modification"/>
    <property type="evidence" value="ECO:0000318"/>
    <property type="project" value="GO_Central"/>
</dbReference>
<dbReference type="AlphaFoldDB" id="W1NZR6"/>
<name>W1NZR6_AMBTC</name>
<reference evidence="4" key="1">
    <citation type="journal article" date="2013" name="Science">
        <title>The Amborella genome and the evolution of flowering plants.</title>
        <authorList>
            <consortium name="Amborella Genome Project"/>
        </authorList>
    </citation>
    <scope>NUCLEOTIDE SEQUENCE [LARGE SCALE GENOMIC DNA]</scope>
</reference>
<dbReference type="OMA" id="QESHRAF"/>
<dbReference type="Pfam" id="PF01535">
    <property type="entry name" value="PPR"/>
    <property type="match status" value="3"/>
</dbReference>
<dbReference type="Proteomes" id="UP000017836">
    <property type="component" value="Unassembled WGS sequence"/>
</dbReference>
<gene>
    <name evidence="3" type="ORF">AMTR_s00103p00113040</name>
</gene>
<dbReference type="FunFam" id="1.25.40.10:FF:000351">
    <property type="entry name" value="Pentatricopeptide repeat-containing protein"/>
    <property type="match status" value="1"/>
</dbReference>
<dbReference type="NCBIfam" id="TIGR00756">
    <property type="entry name" value="PPR"/>
    <property type="match status" value="2"/>
</dbReference>
<dbReference type="eggNOG" id="KOG4197">
    <property type="taxonomic scope" value="Eukaryota"/>
</dbReference>
<dbReference type="InterPro" id="IPR046960">
    <property type="entry name" value="PPR_At4g14850-like_plant"/>
</dbReference>
<dbReference type="Gene3D" id="1.25.40.10">
    <property type="entry name" value="Tetratricopeptide repeat domain"/>
    <property type="match status" value="4"/>
</dbReference>
<evidence type="ECO:0000256" key="2">
    <source>
        <dbReference type="PROSITE-ProRule" id="PRU00708"/>
    </source>
</evidence>
<dbReference type="HOGENOM" id="CLU_002706_0_2_1"/>
<organism evidence="3 4">
    <name type="scientific">Amborella trichopoda</name>
    <dbReference type="NCBI Taxonomy" id="13333"/>
    <lineage>
        <taxon>Eukaryota</taxon>
        <taxon>Viridiplantae</taxon>
        <taxon>Streptophyta</taxon>
        <taxon>Embryophyta</taxon>
        <taxon>Tracheophyta</taxon>
        <taxon>Spermatophyta</taxon>
        <taxon>Magnoliopsida</taxon>
        <taxon>Amborellales</taxon>
        <taxon>Amborellaceae</taxon>
        <taxon>Amborella</taxon>
    </lineage>
</organism>
<feature type="repeat" description="PPR" evidence="2">
    <location>
        <begin position="9"/>
        <end position="43"/>
    </location>
</feature>
<dbReference type="Pfam" id="PF13041">
    <property type="entry name" value="PPR_2"/>
    <property type="match status" value="3"/>
</dbReference>
<feature type="repeat" description="PPR" evidence="2">
    <location>
        <begin position="110"/>
        <end position="144"/>
    </location>
</feature>
<feature type="repeat" description="PPR" evidence="2">
    <location>
        <begin position="212"/>
        <end position="246"/>
    </location>
</feature>
<keyword evidence="1" id="KW-0677">Repeat</keyword>
<dbReference type="FunFam" id="1.25.40.10:FF:000344">
    <property type="entry name" value="Pentatricopeptide repeat-containing protein"/>
    <property type="match status" value="1"/>
</dbReference>
<protein>
    <recommendedName>
        <fullName evidence="5">Pentacotripeptide-repeat region of PRORP domain-containing protein</fullName>
    </recommendedName>
</protein>
<evidence type="ECO:0000313" key="4">
    <source>
        <dbReference type="Proteomes" id="UP000017836"/>
    </source>
</evidence>
<dbReference type="EMBL" id="KI394805">
    <property type="protein sequence ID" value="ERN00864.1"/>
    <property type="molecule type" value="Genomic_DNA"/>
</dbReference>
<proteinExistence type="predicted"/>